<dbReference type="EMBL" id="UPTC01004619">
    <property type="protein sequence ID" value="VBB35014.1"/>
    <property type="molecule type" value="Genomic_DNA"/>
</dbReference>
<name>A0A498T173_ACAVI</name>
<keyword evidence="1" id="KW-1133">Transmembrane helix</keyword>
<feature type="transmembrane region" description="Helical" evidence="1">
    <location>
        <begin position="16"/>
        <end position="37"/>
    </location>
</feature>
<feature type="non-terminal residue" evidence="2">
    <location>
        <position position="1"/>
    </location>
</feature>
<keyword evidence="3" id="KW-1185">Reference proteome</keyword>
<evidence type="ECO:0000313" key="2">
    <source>
        <dbReference type="EMBL" id="VBB35014.1"/>
    </source>
</evidence>
<dbReference type="STRING" id="6277.A0A498T173"/>
<evidence type="ECO:0008006" key="4">
    <source>
        <dbReference type="Google" id="ProtNLM"/>
    </source>
</evidence>
<feature type="transmembrane region" description="Helical" evidence="1">
    <location>
        <begin position="76"/>
        <end position="97"/>
    </location>
</feature>
<dbReference type="Proteomes" id="UP000276991">
    <property type="component" value="Unassembled WGS sequence"/>
</dbReference>
<dbReference type="OrthoDB" id="409725at2759"/>
<keyword evidence="1" id="KW-0812">Transmembrane</keyword>
<proteinExistence type="predicted"/>
<evidence type="ECO:0000313" key="3">
    <source>
        <dbReference type="Proteomes" id="UP000276991"/>
    </source>
</evidence>
<reference evidence="2" key="1">
    <citation type="submission" date="2018-08" db="EMBL/GenBank/DDBJ databases">
        <authorList>
            <person name="Laetsch R D."/>
            <person name="Stevens L."/>
            <person name="Kumar S."/>
            <person name="Blaxter L. M."/>
        </authorList>
    </citation>
    <scope>NUCLEOTIDE SEQUENCE [LARGE SCALE GENOMIC DNA]</scope>
</reference>
<dbReference type="AlphaFoldDB" id="A0A498T173"/>
<keyword evidence="1" id="KW-0472">Membrane</keyword>
<accession>A0A498T173</accession>
<gene>
    <name evidence="2" type="ORF">NAV_LOCUS9805</name>
</gene>
<feature type="transmembrane region" description="Helical" evidence="1">
    <location>
        <begin position="49"/>
        <end position="70"/>
    </location>
</feature>
<evidence type="ECO:0000256" key="1">
    <source>
        <dbReference type="SAM" id="Phobius"/>
    </source>
</evidence>
<dbReference type="Gene3D" id="1.20.1280.290">
    <property type="match status" value="1"/>
</dbReference>
<organism evidence="2 3">
    <name type="scientific">Acanthocheilonema viteae</name>
    <name type="common">Filarial nematode worm</name>
    <name type="synonym">Dipetalonema viteae</name>
    <dbReference type="NCBI Taxonomy" id="6277"/>
    <lineage>
        <taxon>Eukaryota</taxon>
        <taxon>Metazoa</taxon>
        <taxon>Ecdysozoa</taxon>
        <taxon>Nematoda</taxon>
        <taxon>Chromadorea</taxon>
        <taxon>Rhabditida</taxon>
        <taxon>Spirurina</taxon>
        <taxon>Spiruromorpha</taxon>
        <taxon>Filarioidea</taxon>
        <taxon>Onchocercidae</taxon>
        <taxon>Acanthocheilonema</taxon>
    </lineage>
</organism>
<sequence>ILFLLAQMLQAKDGRALIGSVASCSQTIGSSGCLFLAYKAVKQKVIDFIPLKTVAIIWVLEIHVVIYSIGIMDFHLLVANAAFMITSGLLLLMFFIYPTKAPKTKPSNSLPPASI</sequence>
<protein>
    <recommendedName>
        <fullName evidence="4">Sugar transporter SWEET1</fullName>
    </recommendedName>
</protein>